<dbReference type="EMBL" id="CP018076">
    <property type="protein sequence ID" value="APE42218.1"/>
    <property type="molecule type" value="Genomic_DNA"/>
</dbReference>
<dbReference type="Gene3D" id="3.40.50.1110">
    <property type="entry name" value="SGNH hydrolase"/>
    <property type="match status" value="1"/>
</dbReference>
<dbReference type="GO" id="GO:0016788">
    <property type="term" value="F:hydrolase activity, acting on ester bonds"/>
    <property type="evidence" value="ECO:0007669"/>
    <property type="project" value="UniProtKB-ARBA"/>
</dbReference>
<evidence type="ECO:0000313" key="1">
    <source>
        <dbReference type="EMBL" id="APE42218.1"/>
    </source>
</evidence>
<organism evidence="1 2">
    <name type="scientific">Sulfitobacter alexandrii</name>
    <dbReference type="NCBI Taxonomy" id="1917485"/>
    <lineage>
        <taxon>Bacteria</taxon>
        <taxon>Pseudomonadati</taxon>
        <taxon>Pseudomonadota</taxon>
        <taxon>Alphaproteobacteria</taxon>
        <taxon>Rhodobacterales</taxon>
        <taxon>Roseobacteraceae</taxon>
        <taxon>Sulfitobacter</taxon>
    </lineage>
</organism>
<accession>A0A1J0WD26</accession>
<sequence length="273" mass="29829">MDAAKGIAPVWIIGDSHVSAFVVNGSMIPEYPAVQEGPFPQVRACRLGPQLAGTLHRETSRTGGRAKAMALIGQIPEGASVFFMFGEIDCRAHIVRRADHLDARIDASVAEAIDHYMTFVEDFIRAAGAGRFRLGVVAPPPTSASLDPAYGHPANDVLRRLSARPKGHRALRIGRNFLRRHSGLRQAIGLTLNYAGTEQQRRRAGQAFAEQLRKAAVHRDLMFIDMHDPFLTPAAEVRADCYWDAIHLKQSAVTEIAPQFEALGIMNFSGTVG</sequence>
<dbReference type="KEGG" id="suam:BOO69_01425"/>
<dbReference type="OrthoDB" id="3078382at2"/>
<dbReference type="InterPro" id="IPR036514">
    <property type="entry name" value="SGNH_hydro_sf"/>
</dbReference>
<dbReference type="STRING" id="1917485.BOO69_01425"/>
<name>A0A1J0WD26_9RHOB</name>
<dbReference type="AlphaFoldDB" id="A0A1J0WD26"/>
<dbReference type="RefSeq" id="WP_071969639.1">
    <property type="nucleotide sequence ID" value="NZ_CP018076.1"/>
</dbReference>
<gene>
    <name evidence="1" type="ORF">BOO69_01425</name>
</gene>
<proteinExistence type="predicted"/>
<evidence type="ECO:0000313" key="2">
    <source>
        <dbReference type="Proteomes" id="UP000181897"/>
    </source>
</evidence>
<evidence type="ECO:0008006" key="3">
    <source>
        <dbReference type="Google" id="ProtNLM"/>
    </source>
</evidence>
<reference evidence="1 2" key="1">
    <citation type="submission" date="2016-11" db="EMBL/GenBank/DDBJ databases">
        <title>Complete genome sequence of Sulfitobacter sp. AM1-D1, a toxic bacteria associated with marine dinoflagellate Alexandrium minutum in East China Sea.</title>
        <authorList>
            <person name="Yang Q."/>
            <person name="Zhang X."/>
            <person name="Tian X."/>
        </authorList>
    </citation>
    <scope>NUCLEOTIDE SEQUENCE [LARGE SCALE GENOMIC DNA]</scope>
    <source>
        <strain evidence="1 2">AM1-D1</strain>
    </source>
</reference>
<protein>
    <recommendedName>
        <fullName evidence="3">SGNH/GDSL hydrolase family protein</fullName>
    </recommendedName>
</protein>
<dbReference type="Proteomes" id="UP000181897">
    <property type="component" value="Chromosome"/>
</dbReference>
<keyword evidence="2" id="KW-1185">Reference proteome</keyword>
<dbReference type="SUPFAM" id="SSF52266">
    <property type="entry name" value="SGNH hydrolase"/>
    <property type="match status" value="1"/>
</dbReference>